<keyword evidence="2" id="KW-1185">Reference proteome</keyword>
<organism evidence="1 2">
    <name type="scientific">Pedobacter steynii</name>
    <dbReference type="NCBI Taxonomy" id="430522"/>
    <lineage>
        <taxon>Bacteria</taxon>
        <taxon>Pseudomonadati</taxon>
        <taxon>Bacteroidota</taxon>
        <taxon>Sphingobacteriia</taxon>
        <taxon>Sphingobacteriales</taxon>
        <taxon>Sphingobacteriaceae</taxon>
        <taxon>Pedobacter</taxon>
    </lineage>
</organism>
<evidence type="ECO:0000313" key="1">
    <source>
        <dbReference type="EMBL" id="AOM75997.1"/>
    </source>
</evidence>
<evidence type="ECO:0000313" key="2">
    <source>
        <dbReference type="Proteomes" id="UP000094313"/>
    </source>
</evidence>
<proteinExistence type="predicted"/>
<gene>
    <name evidence="1" type="ORF">BFS30_01750</name>
</gene>
<dbReference type="KEGG" id="psty:BFS30_01750"/>
<sequence>MATTISYTNDLGEPITTQQFKELNDYDINYYNDGILKKSEHYLNREINYFTYYLDPGQTISDVLNEYSEYRVDIIERSMFGTYRVQDEKYYNKGVLKFYYKKIYNQDNNLVCEHEYDLSTMRPILDKTEKFLYVDSDSLAALGFMYNNEGKIKYIWGNWVLNTDQGQNGFINIADVSKYFPTLFIDYPYFENADFFPG</sequence>
<dbReference type="OrthoDB" id="1254321at2"/>
<dbReference type="AlphaFoldDB" id="A0A1D7QBI3"/>
<dbReference type="Proteomes" id="UP000094313">
    <property type="component" value="Chromosome"/>
</dbReference>
<accession>A0A1D7QBI3</accession>
<dbReference type="EMBL" id="CP017141">
    <property type="protein sequence ID" value="AOM75997.1"/>
    <property type="molecule type" value="Genomic_DNA"/>
</dbReference>
<protein>
    <submittedName>
        <fullName evidence="1">Uncharacterized protein</fullName>
    </submittedName>
</protein>
<name>A0A1D7QBI3_9SPHI</name>
<dbReference type="RefSeq" id="WP_069377693.1">
    <property type="nucleotide sequence ID" value="NZ_CP017141.1"/>
</dbReference>
<reference evidence="1 2" key="1">
    <citation type="submission" date="2016-08" db="EMBL/GenBank/DDBJ databases">
        <authorList>
            <person name="Seilhamer J.J."/>
        </authorList>
    </citation>
    <scope>NUCLEOTIDE SEQUENCE [LARGE SCALE GENOMIC DNA]</scope>
    <source>
        <strain evidence="1 2">DX4</strain>
    </source>
</reference>